<gene>
    <name evidence="5" type="ORF">UFOPK2602_00085</name>
    <name evidence="6" type="ORF">UFOPK2806_02020</name>
    <name evidence="7" type="ORF">UFOPK3417_00570</name>
    <name evidence="8" type="ORF">UFOPK4306_01213</name>
</gene>
<dbReference type="InterPro" id="IPR050879">
    <property type="entry name" value="Acyltransferase_3"/>
</dbReference>
<dbReference type="Pfam" id="PF19040">
    <property type="entry name" value="SGNH"/>
    <property type="match status" value="1"/>
</dbReference>
<dbReference type="Pfam" id="PF01757">
    <property type="entry name" value="Acyl_transf_3"/>
    <property type="match status" value="1"/>
</dbReference>
<dbReference type="EMBL" id="CAEZXX010000002">
    <property type="protein sequence ID" value="CAB4692345.1"/>
    <property type="molecule type" value="Genomic_DNA"/>
</dbReference>
<evidence type="ECO:0000259" key="4">
    <source>
        <dbReference type="Pfam" id="PF19040"/>
    </source>
</evidence>
<evidence type="ECO:0000256" key="1">
    <source>
        <dbReference type="SAM" id="MobiDB-lite"/>
    </source>
</evidence>
<evidence type="ECO:0000259" key="3">
    <source>
        <dbReference type="Pfam" id="PF01757"/>
    </source>
</evidence>
<name>A0A6J7UCG0_9ZZZZ</name>
<dbReference type="PANTHER" id="PTHR23028">
    <property type="entry name" value="ACETYLTRANSFERASE"/>
    <property type="match status" value="1"/>
</dbReference>
<evidence type="ECO:0000313" key="6">
    <source>
        <dbReference type="EMBL" id="CAB4765271.1"/>
    </source>
</evidence>
<dbReference type="EMBL" id="CAFBLR010000037">
    <property type="protein sequence ID" value="CAB4867619.1"/>
    <property type="molecule type" value="Genomic_DNA"/>
</dbReference>
<feature type="transmembrane region" description="Helical" evidence="2">
    <location>
        <begin position="222"/>
        <end position="244"/>
    </location>
</feature>
<sequence>MDWRSERPQGGTTTRRARTEHPGQQPIGNAFRADIEGLRAIAVLLVVAYHFKLGPFHGGLVGVDVFFVLSGFLITSLLIRELQSTGTVSLPDFWARRVRRLLPASCLVIVVTVIAARWMFSPVLLKDVGRDAVAAALFVVNIVFARRNSDYLGAQAAATSPSPLLHFWSLALEEQFYVVWPVLVMFAGRARDRMRAITGLIVGLGSVSLLACLWYTKYSPVWAFYLLPTRAWELLAGAALAVIGTRVVRIPEQARAVLGWVGLLGIVVASLVISDGTAFPGFAALLPVLCTVAVITAGGAVTRNGPLTFLRAGPLQWVGKRSYAIYLWHWPVFILADAQWGPLNVPQRIGAVAIAGSLATISFILVEDPARRSPWFSTQARRGLVIGACLVAVSTFAGVLTVRSEVRTSGGGDVAAPDLGIDGTDGGTTDTTNPTDLTAPETTPTGPTNTLDPGTVYSLNDLIERNAKVLDASLLASDVPSNLTPGFNTISKDLPALYSDGCLLDPGTIESGTCTYGDPTSPIKVALVGDSHAAQWFPALDSIATKRGWRLLVLVKKGCAMAEFVTFDESNRKRTECGPWREAVMNRLKSEEPNLILVGSYRYRLTNRPAKSNARSQWLAALTPTLTSLRGLTDKLIVIGDIPHPESWPAKCLANNLSTARDCLVDRSKAERKPVVDAEVGAAKAADATYMKVSDWMCNLQQCAVMLGNIQMYRDDNHIGATASKYFAPFVEAVAVPLLPA</sequence>
<dbReference type="PANTHER" id="PTHR23028:SF53">
    <property type="entry name" value="ACYL_TRANSF_3 DOMAIN-CONTAINING PROTEIN"/>
    <property type="match status" value="1"/>
</dbReference>
<dbReference type="InterPro" id="IPR002656">
    <property type="entry name" value="Acyl_transf_3_dom"/>
</dbReference>
<dbReference type="AlphaFoldDB" id="A0A6J7UCG0"/>
<evidence type="ECO:0000313" key="8">
    <source>
        <dbReference type="EMBL" id="CAB5063002.1"/>
    </source>
</evidence>
<accession>A0A6J7UCG0</accession>
<protein>
    <submittedName>
        <fullName evidence="8">Unannotated protein</fullName>
    </submittedName>
</protein>
<dbReference type="EMBL" id="CAFBQP010000041">
    <property type="protein sequence ID" value="CAB5063002.1"/>
    <property type="molecule type" value="Genomic_DNA"/>
</dbReference>
<feature type="transmembrane region" description="Helical" evidence="2">
    <location>
        <begin position="279"/>
        <end position="302"/>
    </location>
</feature>
<feature type="transmembrane region" description="Helical" evidence="2">
    <location>
        <begin position="349"/>
        <end position="370"/>
    </location>
</feature>
<evidence type="ECO:0000313" key="5">
    <source>
        <dbReference type="EMBL" id="CAB4692345.1"/>
    </source>
</evidence>
<feature type="transmembrane region" description="Helical" evidence="2">
    <location>
        <begin position="256"/>
        <end position="273"/>
    </location>
</feature>
<feature type="region of interest" description="Disordered" evidence="1">
    <location>
        <begin position="1"/>
        <end position="27"/>
    </location>
</feature>
<feature type="region of interest" description="Disordered" evidence="1">
    <location>
        <begin position="413"/>
        <end position="453"/>
    </location>
</feature>
<feature type="compositionally biased region" description="Polar residues" evidence="1">
    <location>
        <begin position="440"/>
        <end position="452"/>
    </location>
</feature>
<evidence type="ECO:0000256" key="2">
    <source>
        <dbReference type="SAM" id="Phobius"/>
    </source>
</evidence>
<feature type="transmembrane region" description="Helical" evidence="2">
    <location>
        <begin position="382"/>
        <end position="402"/>
    </location>
</feature>
<feature type="transmembrane region" description="Helical" evidence="2">
    <location>
        <begin position="100"/>
        <end position="120"/>
    </location>
</feature>
<feature type="domain" description="SGNH" evidence="4">
    <location>
        <begin position="510"/>
        <end position="732"/>
    </location>
</feature>
<keyword evidence="2" id="KW-0472">Membrane</keyword>
<feature type="domain" description="Acyltransferase 3" evidence="3">
    <location>
        <begin position="33"/>
        <end position="365"/>
    </location>
</feature>
<proteinExistence type="predicted"/>
<evidence type="ECO:0000313" key="7">
    <source>
        <dbReference type="EMBL" id="CAB4867619.1"/>
    </source>
</evidence>
<feature type="compositionally biased region" description="Low complexity" evidence="1">
    <location>
        <begin position="417"/>
        <end position="438"/>
    </location>
</feature>
<keyword evidence="2" id="KW-1133">Transmembrane helix</keyword>
<dbReference type="GO" id="GO:0016020">
    <property type="term" value="C:membrane"/>
    <property type="evidence" value="ECO:0007669"/>
    <property type="project" value="TreeGrafter"/>
</dbReference>
<dbReference type="EMBL" id="CAEZYY010000035">
    <property type="protein sequence ID" value="CAB4765271.1"/>
    <property type="molecule type" value="Genomic_DNA"/>
</dbReference>
<keyword evidence="2" id="KW-0812">Transmembrane</keyword>
<dbReference type="InterPro" id="IPR043968">
    <property type="entry name" value="SGNH"/>
</dbReference>
<reference evidence="8" key="1">
    <citation type="submission" date="2020-05" db="EMBL/GenBank/DDBJ databases">
        <authorList>
            <person name="Chiriac C."/>
            <person name="Salcher M."/>
            <person name="Ghai R."/>
            <person name="Kavagutti S V."/>
        </authorList>
    </citation>
    <scope>NUCLEOTIDE SEQUENCE</scope>
</reference>
<feature type="transmembrane region" description="Helical" evidence="2">
    <location>
        <begin position="323"/>
        <end position="343"/>
    </location>
</feature>
<dbReference type="GO" id="GO:0016747">
    <property type="term" value="F:acyltransferase activity, transferring groups other than amino-acyl groups"/>
    <property type="evidence" value="ECO:0007669"/>
    <property type="project" value="InterPro"/>
</dbReference>
<dbReference type="GO" id="GO:0009103">
    <property type="term" value="P:lipopolysaccharide biosynthetic process"/>
    <property type="evidence" value="ECO:0007669"/>
    <property type="project" value="TreeGrafter"/>
</dbReference>
<organism evidence="8">
    <name type="scientific">freshwater metagenome</name>
    <dbReference type="NCBI Taxonomy" id="449393"/>
    <lineage>
        <taxon>unclassified sequences</taxon>
        <taxon>metagenomes</taxon>
        <taxon>ecological metagenomes</taxon>
    </lineage>
</organism>
<feature type="transmembrane region" description="Helical" evidence="2">
    <location>
        <begin position="59"/>
        <end position="79"/>
    </location>
</feature>
<feature type="transmembrane region" description="Helical" evidence="2">
    <location>
        <begin position="196"/>
        <end position="216"/>
    </location>
</feature>